<dbReference type="PATRIC" id="fig|717774.3.peg.349"/>
<feature type="signal peptide" evidence="10">
    <location>
        <begin position="1"/>
        <end position="23"/>
    </location>
</feature>
<proteinExistence type="predicted"/>
<protein>
    <submittedName>
        <fullName evidence="12">Cytochrome-c peroxidase</fullName>
        <ecNumber evidence="12">1.11.1.5</ecNumber>
    </submittedName>
</protein>
<dbReference type="NCBIfam" id="TIGR04039">
    <property type="entry name" value="MXAN_0977_Heme2"/>
    <property type="match status" value="1"/>
</dbReference>
<evidence type="ECO:0000256" key="4">
    <source>
        <dbReference type="ARBA" id="ARBA00022729"/>
    </source>
</evidence>
<dbReference type="InterPro" id="IPR004852">
    <property type="entry name" value="Di-haem_cyt_c_peroxidsae"/>
</dbReference>
<dbReference type="HOGENOM" id="CLU_034652_3_1_6"/>
<evidence type="ECO:0000256" key="6">
    <source>
        <dbReference type="ARBA" id="ARBA00023002"/>
    </source>
</evidence>
<feature type="binding site" description="axial binding residue" evidence="9">
    <location>
        <position position="233"/>
    </location>
    <ligand>
        <name>heme c</name>
        <dbReference type="ChEBI" id="CHEBI:61717"/>
        <label>2</label>
    </ligand>
    <ligandPart>
        <name>Fe</name>
        <dbReference type="ChEBI" id="CHEBI:18248"/>
    </ligandPart>
</feature>
<reference evidence="12 13" key="1">
    <citation type="journal article" date="2012" name="Stand. Genomic Sci.">
        <title>Complete genome sequence of the melanogenic marine bacterium Marinomonas mediterranea type strain (MMB-1(T)).</title>
        <authorList>
            <person name="Lucas-Elio P."/>
            <person name="Goodwin L."/>
            <person name="Woyke T."/>
            <person name="Pitluck S."/>
            <person name="Nolan M."/>
            <person name="Kyrpides N.C."/>
            <person name="Detter J.C."/>
            <person name="Copeland A."/>
            <person name="Teshima H."/>
            <person name="Bruce D."/>
            <person name="Detter C."/>
            <person name="Tapia R."/>
            <person name="Han S."/>
            <person name="Land M.L."/>
            <person name="Ivanova N."/>
            <person name="Mikhailova N."/>
            <person name="Johnston A.W."/>
            <person name="Sanchez-Amat A."/>
        </authorList>
    </citation>
    <scope>NUCLEOTIDE SEQUENCE [LARGE SCALE GENOMIC DNA]</scope>
    <source>
        <strain evidence="13">ATCC 700492 / JCM 21426 / NBRC 103028 / MMB-1</strain>
    </source>
</reference>
<dbReference type="GO" id="GO:0046872">
    <property type="term" value="F:metal ion binding"/>
    <property type="evidence" value="ECO:0007669"/>
    <property type="project" value="UniProtKB-KW"/>
</dbReference>
<dbReference type="STRING" id="717774.Marme_0341"/>
<evidence type="ECO:0000259" key="11">
    <source>
        <dbReference type="PROSITE" id="PS51007"/>
    </source>
</evidence>
<comment type="subcellular location">
    <subcellularLocation>
        <location evidence="1">Periplasm</location>
    </subcellularLocation>
</comment>
<evidence type="ECO:0000313" key="13">
    <source>
        <dbReference type="Proteomes" id="UP000001062"/>
    </source>
</evidence>
<feature type="domain" description="Cytochrome c" evidence="11">
    <location>
        <begin position="213"/>
        <end position="352"/>
    </location>
</feature>
<evidence type="ECO:0000256" key="5">
    <source>
        <dbReference type="ARBA" id="ARBA00022764"/>
    </source>
</evidence>
<dbReference type="SUPFAM" id="SSF46626">
    <property type="entry name" value="Cytochrome c"/>
    <property type="match status" value="2"/>
</dbReference>
<evidence type="ECO:0000256" key="10">
    <source>
        <dbReference type="SAM" id="SignalP"/>
    </source>
</evidence>
<dbReference type="PROSITE" id="PS51007">
    <property type="entry name" value="CYTC"/>
    <property type="match status" value="1"/>
</dbReference>
<dbReference type="GO" id="GO:0004130">
    <property type="term" value="F:cytochrome-c peroxidase activity"/>
    <property type="evidence" value="ECO:0007669"/>
    <property type="project" value="UniProtKB-EC"/>
</dbReference>
<keyword evidence="5" id="KW-0574">Periplasm</keyword>
<accession>F2JXZ5</accession>
<keyword evidence="6 12" id="KW-0560">Oxidoreductase</keyword>
<dbReference type="Pfam" id="PF03150">
    <property type="entry name" value="CCP_MauG"/>
    <property type="match status" value="1"/>
</dbReference>
<evidence type="ECO:0000256" key="3">
    <source>
        <dbReference type="ARBA" id="ARBA00022723"/>
    </source>
</evidence>
<gene>
    <name evidence="12" type="ordered locus">Marme_0341</name>
</gene>
<evidence type="ECO:0000256" key="1">
    <source>
        <dbReference type="ARBA" id="ARBA00004418"/>
    </source>
</evidence>
<keyword evidence="12" id="KW-0575">Peroxidase</keyword>
<feature type="chain" id="PRO_5003284335" evidence="10">
    <location>
        <begin position="24"/>
        <end position="367"/>
    </location>
</feature>
<dbReference type="AlphaFoldDB" id="F2JXZ5"/>
<dbReference type="Proteomes" id="UP000001062">
    <property type="component" value="Chromosome"/>
</dbReference>
<dbReference type="PANTHER" id="PTHR30600">
    <property type="entry name" value="CYTOCHROME C PEROXIDASE-RELATED"/>
    <property type="match status" value="1"/>
</dbReference>
<organism evidence="12 13">
    <name type="scientific">Marinomonas mediterranea (strain ATCC 700492 / JCM 21426 / NBRC 103028 / MMB-1)</name>
    <dbReference type="NCBI Taxonomy" id="717774"/>
    <lineage>
        <taxon>Bacteria</taxon>
        <taxon>Pseudomonadati</taxon>
        <taxon>Pseudomonadota</taxon>
        <taxon>Gammaproteobacteria</taxon>
        <taxon>Oceanospirillales</taxon>
        <taxon>Oceanospirillaceae</taxon>
        <taxon>Marinomonas</taxon>
    </lineage>
</organism>
<feature type="binding site" description="covalent" evidence="8">
    <location>
        <position position="76"/>
    </location>
    <ligand>
        <name>heme c</name>
        <dbReference type="ChEBI" id="CHEBI:61717"/>
        <label>1</label>
    </ligand>
</feature>
<comment type="PTM">
    <text evidence="8">Binds 2 heme groups per subunit.</text>
</comment>
<dbReference type="GO" id="GO:0009055">
    <property type="term" value="F:electron transfer activity"/>
    <property type="evidence" value="ECO:0007669"/>
    <property type="project" value="InterPro"/>
</dbReference>
<dbReference type="InterPro" id="IPR051395">
    <property type="entry name" value="Cytochrome_c_Peroxidase/MauG"/>
</dbReference>
<evidence type="ECO:0000256" key="9">
    <source>
        <dbReference type="PIRSR" id="PIRSR000294-2"/>
    </source>
</evidence>
<dbReference type="InterPro" id="IPR009056">
    <property type="entry name" value="Cyt_c-like_dom"/>
</dbReference>
<dbReference type="KEGG" id="mme:Marme_0341"/>
<dbReference type="GO" id="GO:0020037">
    <property type="term" value="F:heme binding"/>
    <property type="evidence" value="ECO:0007669"/>
    <property type="project" value="InterPro"/>
</dbReference>
<evidence type="ECO:0000313" key="12">
    <source>
        <dbReference type="EMBL" id="ADZ89644.1"/>
    </source>
</evidence>
<dbReference type="EC" id="1.11.1.5" evidence="12"/>
<keyword evidence="4 10" id="KW-0732">Signal</keyword>
<dbReference type="eggNOG" id="COG1858">
    <property type="taxonomic scope" value="Bacteria"/>
</dbReference>
<evidence type="ECO:0000256" key="7">
    <source>
        <dbReference type="ARBA" id="ARBA00023004"/>
    </source>
</evidence>
<sequence>MRIDIQLSVVLFFVLILRSQGEAATQVEQNDWQWNLPHDVDPPFVPENNPMSSAKVELGRELFFDSNLSGAGYVSCSTCHLPEKSFSENRKVSVGITGEFHTRNALSLVNTAYMTTLTWADPNITLFEEQATVPMFGTHPVEMGTLGYEKKVLNFLSDHPLYPDKFKAAFPERDTIDFEQVFMALGAYQRTLISVNAPYDQYRYYGQEGAISESAKKGEVLFFSESLGCSGCHSGRHFSDATGQPSFHNTGLYNVDKKGSYPQGEQGLFEVTNVDSDKGKFRTPTLRNIELSAPYMHDGSIKTLEEVIAHYAAGGRSDIETAASPLRDARISGFELTQQETYYLIAFLKSLTDSSYVENQQRNAPFQ</sequence>
<keyword evidence="2 8" id="KW-0349">Heme</keyword>
<dbReference type="Gene3D" id="1.10.760.10">
    <property type="entry name" value="Cytochrome c-like domain"/>
    <property type="match status" value="2"/>
</dbReference>
<keyword evidence="7 9" id="KW-0408">Iron</keyword>
<keyword evidence="13" id="KW-1185">Reference proteome</keyword>
<dbReference type="EMBL" id="CP002583">
    <property type="protein sequence ID" value="ADZ89644.1"/>
    <property type="molecule type" value="Genomic_DNA"/>
</dbReference>
<dbReference type="PIRSF" id="PIRSF000294">
    <property type="entry name" value="Cytochrome-c_peroxidase"/>
    <property type="match status" value="1"/>
</dbReference>
<dbReference type="InterPro" id="IPR026259">
    <property type="entry name" value="MauG/Cytc_peroxidase"/>
</dbReference>
<feature type="binding site" description="covalent" evidence="8">
    <location>
        <position position="229"/>
    </location>
    <ligand>
        <name>heme c</name>
        <dbReference type="ChEBI" id="CHEBI:61717"/>
        <label>2</label>
    </ligand>
</feature>
<dbReference type="RefSeq" id="WP_013659550.1">
    <property type="nucleotide sequence ID" value="NC_015276.1"/>
</dbReference>
<feature type="binding site" description="axial binding residue" evidence="9">
    <location>
        <position position="80"/>
    </location>
    <ligand>
        <name>heme c</name>
        <dbReference type="ChEBI" id="CHEBI:61717"/>
        <label>1</label>
    </ligand>
    <ligandPart>
        <name>Fe</name>
        <dbReference type="ChEBI" id="CHEBI:18248"/>
    </ligandPart>
</feature>
<keyword evidence="3 9" id="KW-0479">Metal-binding</keyword>
<dbReference type="OrthoDB" id="9805202at2"/>
<evidence type="ECO:0000256" key="8">
    <source>
        <dbReference type="PIRSR" id="PIRSR000294-1"/>
    </source>
</evidence>
<evidence type="ECO:0000256" key="2">
    <source>
        <dbReference type="ARBA" id="ARBA00022617"/>
    </source>
</evidence>
<comment type="cofactor">
    <cofactor evidence="8">
        <name>heme</name>
        <dbReference type="ChEBI" id="CHEBI:30413"/>
    </cofactor>
    <text evidence="8">Binds 2 heme groups.</text>
</comment>
<feature type="binding site" description="covalent" evidence="8">
    <location>
        <position position="79"/>
    </location>
    <ligand>
        <name>heme c</name>
        <dbReference type="ChEBI" id="CHEBI:61717"/>
        <label>1</label>
    </ligand>
</feature>
<dbReference type="GO" id="GO:0042597">
    <property type="term" value="C:periplasmic space"/>
    <property type="evidence" value="ECO:0007669"/>
    <property type="project" value="UniProtKB-SubCell"/>
</dbReference>
<dbReference type="InterPro" id="IPR036909">
    <property type="entry name" value="Cyt_c-like_dom_sf"/>
</dbReference>
<feature type="binding site" description="covalent" evidence="8">
    <location>
        <position position="232"/>
    </location>
    <ligand>
        <name>heme c</name>
        <dbReference type="ChEBI" id="CHEBI:61717"/>
        <label>2</label>
    </ligand>
</feature>
<name>F2JXZ5_MARM1</name>
<dbReference type="InterPro" id="IPR023929">
    <property type="entry name" value="MbnH-like"/>
</dbReference>